<dbReference type="Proteomes" id="UP001220022">
    <property type="component" value="Unassembled WGS sequence"/>
</dbReference>
<name>A0ABT5YTT7_9ACTN</name>
<accession>A0ABT5YTT7</accession>
<evidence type="ECO:0000313" key="2">
    <source>
        <dbReference type="Proteomes" id="UP001220022"/>
    </source>
</evidence>
<keyword evidence="2" id="KW-1185">Reference proteome</keyword>
<dbReference type="RefSeq" id="WP_275808546.1">
    <property type="nucleotide sequence ID" value="NZ_BAAANM010000012.1"/>
</dbReference>
<organism evidence="1 2">
    <name type="scientific">Streptantibioticus ferralitis</name>
    <dbReference type="NCBI Taxonomy" id="236510"/>
    <lineage>
        <taxon>Bacteria</taxon>
        <taxon>Bacillati</taxon>
        <taxon>Actinomycetota</taxon>
        <taxon>Actinomycetes</taxon>
        <taxon>Kitasatosporales</taxon>
        <taxon>Streptomycetaceae</taxon>
        <taxon>Streptantibioticus</taxon>
    </lineage>
</organism>
<sequence length="66" mass="6760">MPRAGDRVEVLLDAVEDSLGTGDRLITGVGGDDVLVVDGDRLTRADLPGAAVPWGRISSSGASPAW</sequence>
<comment type="caution">
    <text evidence="1">The sequence shown here is derived from an EMBL/GenBank/DDBJ whole genome shotgun (WGS) entry which is preliminary data.</text>
</comment>
<evidence type="ECO:0000313" key="1">
    <source>
        <dbReference type="EMBL" id="MDF2255027.1"/>
    </source>
</evidence>
<protein>
    <submittedName>
        <fullName evidence="1">Uncharacterized protein</fullName>
    </submittedName>
</protein>
<reference evidence="1 2" key="1">
    <citation type="submission" date="2023-03" db="EMBL/GenBank/DDBJ databases">
        <title>Draft genome sequence of type strain Streptomyces ferralitis JCM 14344.</title>
        <authorList>
            <person name="Klaysubun C."/>
            <person name="Duangmal K."/>
        </authorList>
    </citation>
    <scope>NUCLEOTIDE SEQUENCE [LARGE SCALE GENOMIC DNA]</scope>
    <source>
        <strain evidence="1 2">JCM 14344</strain>
    </source>
</reference>
<proteinExistence type="predicted"/>
<dbReference type="EMBL" id="JARHTQ010000002">
    <property type="protein sequence ID" value="MDF2255027.1"/>
    <property type="molecule type" value="Genomic_DNA"/>
</dbReference>
<gene>
    <name evidence="1" type="ORF">P2L57_04565</name>
</gene>